<comment type="caution">
    <text evidence="5">The sequence shown here is derived from an EMBL/GenBank/DDBJ whole genome shotgun (WGS) entry which is preliminary data.</text>
</comment>
<proteinExistence type="predicted"/>
<evidence type="ECO:0000313" key="6">
    <source>
        <dbReference type="Proteomes" id="UP001180081"/>
    </source>
</evidence>
<evidence type="ECO:0000313" key="5">
    <source>
        <dbReference type="EMBL" id="MDN3575635.1"/>
    </source>
</evidence>
<organism evidence="5 6">
    <name type="scientific">Chitinimonas viridis</name>
    <dbReference type="NCBI Taxonomy" id="664880"/>
    <lineage>
        <taxon>Bacteria</taxon>
        <taxon>Pseudomonadati</taxon>
        <taxon>Pseudomonadota</taxon>
        <taxon>Betaproteobacteria</taxon>
        <taxon>Neisseriales</taxon>
        <taxon>Chitinibacteraceae</taxon>
        <taxon>Chitinimonas</taxon>
    </lineage>
</organism>
<dbReference type="Gene3D" id="2.40.50.100">
    <property type="match status" value="1"/>
</dbReference>
<accession>A0ABT8B1D7</accession>
<protein>
    <submittedName>
        <fullName evidence="5">HlyD family efflux transporter periplasmic adaptor subunit</fullName>
    </submittedName>
</protein>
<dbReference type="EMBL" id="JAUFPU010000002">
    <property type="protein sequence ID" value="MDN3575635.1"/>
    <property type="molecule type" value="Genomic_DNA"/>
</dbReference>
<sequence length="416" mass="44721">MDVPRPSRKPRLWQRRSVWTALAAILLTGIVVAGLRSNPGSLKVDKLGVSTSVVERGPLQVTVHGSGMLRASDVHLISAQSDARVERVAVQAGAQVQAGTLLVQLVNPALNQLAEETRWSLQEAEAELNALRTQLDGEQLNQQATIAKAEYAAESARLQLTAEASLVKEGIVSRLSFQRSELNLKQLNETLTLERDRLQKGRANLRAQLAAREAVVSRLRKTLQRAEDQVAAMSVRAPVAGTVQALELQPGQAVAVGTALAKLAKAGDLYAELQVQESQARDLAPGQTAKIDIRNALIPAEVLRVAPSVSNGTVRVDVKLRGDLPKGTRPDLSVDGSIEVARIDNVLQVARPVFSQPDSPASVYRIGADGVAERLDVQFGTAAINRIVVKAGLVAGDRIVVSDTSSWRTHQRVSLR</sequence>
<dbReference type="Gene3D" id="2.40.30.170">
    <property type="match status" value="1"/>
</dbReference>
<feature type="coiled-coil region" evidence="3">
    <location>
        <begin position="114"/>
        <end position="141"/>
    </location>
</feature>
<dbReference type="Proteomes" id="UP001180081">
    <property type="component" value="Unassembled WGS sequence"/>
</dbReference>
<evidence type="ECO:0000259" key="4">
    <source>
        <dbReference type="Pfam" id="PF25919"/>
    </source>
</evidence>
<comment type="subcellular location">
    <subcellularLocation>
        <location evidence="1">Cell envelope</location>
    </subcellularLocation>
</comment>
<reference evidence="5" key="1">
    <citation type="journal article" date="2014" name="Int. J. Syst. Evol. Microbiol.">
        <title>Complete genome of a new Firmicutes species belonging to the dominant human colonic microbiota ('Ruminococcus bicirculans') reveals two chromosomes and a selective capacity to utilize plant glucans.</title>
        <authorList>
            <consortium name="NISC Comparative Sequencing Program"/>
            <person name="Wegmann U."/>
            <person name="Louis P."/>
            <person name="Goesmann A."/>
            <person name="Henrissat B."/>
            <person name="Duncan S.H."/>
            <person name="Flint H.J."/>
        </authorList>
    </citation>
    <scope>NUCLEOTIDE SEQUENCE</scope>
    <source>
        <strain evidence="5">CECT 7703</strain>
    </source>
</reference>
<dbReference type="Gene3D" id="1.10.287.470">
    <property type="entry name" value="Helix hairpin bin"/>
    <property type="match status" value="1"/>
</dbReference>
<name>A0ABT8B1D7_9NEIS</name>
<dbReference type="PANTHER" id="PTHR32347">
    <property type="entry name" value="EFFLUX SYSTEM COMPONENT YKNX-RELATED"/>
    <property type="match status" value="1"/>
</dbReference>
<dbReference type="RefSeq" id="WP_290331276.1">
    <property type="nucleotide sequence ID" value="NZ_JAUFPU010000002.1"/>
</dbReference>
<evidence type="ECO:0000256" key="3">
    <source>
        <dbReference type="SAM" id="Coils"/>
    </source>
</evidence>
<evidence type="ECO:0000256" key="1">
    <source>
        <dbReference type="ARBA" id="ARBA00004196"/>
    </source>
</evidence>
<dbReference type="Pfam" id="PF25919">
    <property type="entry name" value="BSH_CusB"/>
    <property type="match status" value="1"/>
</dbReference>
<feature type="coiled-coil region" evidence="3">
    <location>
        <begin position="184"/>
        <end position="236"/>
    </location>
</feature>
<keyword evidence="6" id="KW-1185">Reference proteome</keyword>
<evidence type="ECO:0000256" key="2">
    <source>
        <dbReference type="ARBA" id="ARBA00023054"/>
    </source>
</evidence>
<feature type="domain" description="CusB-like barrel-sandwich hybrid" evidence="4">
    <location>
        <begin position="75"/>
        <end position="263"/>
    </location>
</feature>
<keyword evidence="2 3" id="KW-0175">Coiled coil</keyword>
<dbReference type="InterPro" id="IPR058790">
    <property type="entry name" value="BSH_CusB"/>
</dbReference>
<reference evidence="5" key="2">
    <citation type="submission" date="2023-06" db="EMBL/GenBank/DDBJ databases">
        <authorList>
            <person name="Lucena T."/>
            <person name="Sun Q."/>
        </authorList>
    </citation>
    <scope>NUCLEOTIDE SEQUENCE</scope>
    <source>
        <strain evidence="5">CECT 7703</strain>
    </source>
</reference>
<dbReference type="InterPro" id="IPR050465">
    <property type="entry name" value="UPF0194_transport"/>
</dbReference>
<gene>
    <name evidence="5" type="ORF">QWZ03_02475</name>
</gene>
<dbReference type="Gene3D" id="2.40.420.20">
    <property type="match status" value="1"/>
</dbReference>